<dbReference type="EMBL" id="KK853606">
    <property type="protein sequence ID" value="KDR06170.1"/>
    <property type="molecule type" value="Genomic_DNA"/>
</dbReference>
<dbReference type="Proteomes" id="UP000027135">
    <property type="component" value="Unassembled WGS sequence"/>
</dbReference>
<dbReference type="AlphaFoldDB" id="A0A067QFK8"/>
<dbReference type="InParanoid" id="A0A067QFK8"/>
<reference evidence="4 5" key="1">
    <citation type="journal article" date="2014" name="Nat. Commun.">
        <title>Molecular traces of alternative social organization in a termite genome.</title>
        <authorList>
            <person name="Terrapon N."/>
            <person name="Li C."/>
            <person name="Robertson H.M."/>
            <person name="Ji L."/>
            <person name="Meng X."/>
            <person name="Booth W."/>
            <person name="Chen Z."/>
            <person name="Childers C.P."/>
            <person name="Glastad K.M."/>
            <person name="Gokhale K."/>
            <person name="Gowin J."/>
            <person name="Gronenberg W."/>
            <person name="Hermansen R.A."/>
            <person name="Hu H."/>
            <person name="Hunt B.G."/>
            <person name="Huylmans A.K."/>
            <person name="Khalil S.M."/>
            <person name="Mitchell R.D."/>
            <person name="Munoz-Torres M.C."/>
            <person name="Mustard J.A."/>
            <person name="Pan H."/>
            <person name="Reese J.T."/>
            <person name="Scharf M.E."/>
            <person name="Sun F."/>
            <person name="Vogel H."/>
            <person name="Xiao J."/>
            <person name="Yang W."/>
            <person name="Yang Z."/>
            <person name="Yang Z."/>
            <person name="Zhou J."/>
            <person name="Zhu J."/>
            <person name="Brent C.S."/>
            <person name="Elsik C.G."/>
            <person name="Goodisman M.A."/>
            <person name="Liberles D.A."/>
            <person name="Roe R.M."/>
            <person name="Vargo E.L."/>
            <person name="Vilcinskas A."/>
            <person name="Wang J."/>
            <person name="Bornberg-Bauer E."/>
            <person name="Korb J."/>
            <person name="Zhang G."/>
            <person name="Liebig J."/>
        </authorList>
    </citation>
    <scope>NUCLEOTIDE SEQUENCE [LARGE SCALE GENOMIC DNA]</scope>
    <source>
        <tissue evidence="4">Whole organism</tissue>
    </source>
</reference>
<dbReference type="SUPFAM" id="SSF49899">
    <property type="entry name" value="Concanavalin A-like lectins/glucanases"/>
    <property type="match status" value="1"/>
</dbReference>
<dbReference type="GO" id="GO:0005737">
    <property type="term" value="C:cytoplasm"/>
    <property type="evidence" value="ECO:0007669"/>
    <property type="project" value="TreeGrafter"/>
</dbReference>
<name>A0A067QFK8_ZOONE</name>
<dbReference type="PANTHER" id="PTHR13363">
    <property type="entry name" value="RING FINGER AND SRY DOMAIN-CONTAINING"/>
    <property type="match status" value="1"/>
</dbReference>
<evidence type="ECO:0000313" key="5">
    <source>
        <dbReference type="Proteomes" id="UP000027135"/>
    </source>
</evidence>
<feature type="non-terminal residue" evidence="4">
    <location>
        <position position="348"/>
    </location>
</feature>
<gene>
    <name evidence="4" type="ORF">L798_03580</name>
</gene>
<keyword evidence="5" id="KW-1185">Reference proteome</keyword>
<dbReference type="OMA" id="CEPRIVL"/>
<dbReference type="InterPro" id="IPR013320">
    <property type="entry name" value="ConA-like_dom_sf"/>
</dbReference>
<dbReference type="SUPFAM" id="SSF48371">
    <property type="entry name" value="ARM repeat"/>
    <property type="match status" value="1"/>
</dbReference>
<evidence type="ECO:0000256" key="2">
    <source>
        <dbReference type="ARBA" id="ARBA00022771"/>
    </source>
</evidence>
<dbReference type="Gene3D" id="2.60.120.920">
    <property type="match status" value="1"/>
</dbReference>
<sequence>MGTCLCKEQQSEADTVGAHNGTTVNSISDHVPVNDCMDCYVAASSSGSCQKIPSSSTVDRLILDTLNVIGTLVANEQEPPPAMLQLHVIADKEDGWIQVVSSMVNVIPMNDPLGPSVITLLLDDCPLPTKESVLKLSSTFNLSAESSVRGKSNPTHQRNICVVLGCIAEKLAGPSSIAILTQGTLNYLITNLNVDNHPFVILFSVIALEKFAQTSENKITIKKYLEAELRNPLMCLEKWVNSEHYVKRQVGFCAQWCLDNLFLVEGRKFSYECVDTSGINVMLNTKDVSEYLKISPNGLEARCDTYSFESVRCTFQVDSGVWYYETLIITPGVMQIGWATKDSTFLNH</sequence>
<dbReference type="PANTHER" id="PTHR13363:SF6">
    <property type="entry name" value="RING FINGER AND SPRY DOMAIN-CONTAINING PROTEIN 1"/>
    <property type="match status" value="1"/>
</dbReference>
<evidence type="ECO:0000256" key="1">
    <source>
        <dbReference type="ARBA" id="ARBA00022723"/>
    </source>
</evidence>
<dbReference type="InterPro" id="IPR045129">
    <property type="entry name" value="RNF123/RKP/RSPRY1"/>
</dbReference>
<dbReference type="GO" id="GO:0008270">
    <property type="term" value="F:zinc ion binding"/>
    <property type="evidence" value="ECO:0007669"/>
    <property type="project" value="UniProtKB-KW"/>
</dbReference>
<keyword evidence="1" id="KW-0479">Metal-binding</keyword>
<dbReference type="eggNOG" id="KOG2242">
    <property type="taxonomic scope" value="Eukaryota"/>
</dbReference>
<dbReference type="InterPro" id="IPR043136">
    <property type="entry name" value="B30.2/SPRY_sf"/>
</dbReference>
<keyword evidence="2" id="KW-0863">Zinc-finger</keyword>
<evidence type="ECO:0000313" key="4">
    <source>
        <dbReference type="EMBL" id="KDR06170.1"/>
    </source>
</evidence>
<dbReference type="GO" id="GO:0051603">
    <property type="term" value="P:proteolysis involved in protein catabolic process"/>
    <property type="evidence" value="ECO:0007669"/>
    <property type="project" value="TreeGrafter"/>
</dbReference>
<dbReference type="InterPro" id="IPR016024">
    <property type="entry name" value="ARM-type_fold"/>
</dbReference>
<dbReference type="STRING" id="136037.A0A067QFK8"/>
<keyword evidence="3" id="KW-0862">Zinc</keyword>
<evidence type="ECO:0000256" key="3">
    <source>
        <dbReference type="ARBA" id="ARBA00022833"/>
    </source>
</evidence>
<proteinExistence type="predicted"/>
<dbReference type="GO" id="GO:0004842">
    <property type="term" value="F:ubiquitin-protein transferase activity"/>
    <property type="evidence" value="ECO:0007669"/>
    <property type="project" value="InterPro"/>
</dbReference>
<protein>
    <submittedName>
        <fullName evidence="4">RING finger and SPRY domain-containing protein 1</fullName>
    </submittedName>
</protein>
<accession>A0A067QFK8</accession>
<organism evidence="4 5">
    <name type="scientific">Zootermopsis nevadensis</name>
    <name type="common">Dampwood termite</name>
    <dbReference type="NCBI Taxonomy" id="136037"/>
    <lineage>
        <taxon>Eukaryota</taxon>
        <taxon>Metazoa</taxon>
        <taxon>Ecdysozoa</taxon>
        <taxon>Arthropoda</taxon>
        <taxon>Hexapoda</taxon>
        <taxon>Insecta</taxon>
        <taxon>Pterygota</taxon>
        <taxon>Neoptera</taxon>
        <taxon>Polyneoptera</taxon>
        <taxon>Dictyoptera</taxon>
        <taxon>Blattodea</taxon>
        <taxon>Blattoidea</taxon>
        <taxon>Termitoidae</taxon>
        <taxon>Termopsidae</taxon>
        <taxon>Zootermopsis</taxon>
    </lineage>
</organism>